<keyword evidence="2 4" id="KW-0285">Flavoprotein</keyword>
<keyword evidence="4" id="KW-0274">FAD</keyword>
<evidence type="ECO:0000256" key="4">
    <source>
        <dbReference type="RuleBase" id="RU003880"/>
    </source>
</evidence>
<protein>
    <recommendedName>
        <fullName evidence="4">Thioredoxin reductase</fullName>
        <ecNumber evidence="4">1.8.1.9</ecNumber>
    </recommendedName>
</protein>
<dbReference type="InterPro" id="IPR023753">
    <property type="entry name" value="FAD/NAD-binding_dom"/>
</dbReference>
<dbReference type="OrthoDB" id="371245at2759"/>
<dbReference type="InterPro" id="IPR017937">
    <property type="entry name" value="Thioredoxin_CS"/>
</dbReference>
<accession>E1ZFH3</accession>
<dbReference type="InterPro" id="IPR050097">
    <property type="entry name" value="Ferredoxin-NADP_redctase_2"/>
</dbReference>
<evidence type="ECO:0000256" key="1">
    <source>
        <dbReference type="ARBA" id="ARBA00009333"/>
    </source>
</evidence>
<dbReference type="InterPro" id="IPR036188">
    <property type="entry name" value="FAD/NAD-bd_sf"/>
</dbReference>
<dbReference type="Pfam" id="PF07992">
    <property type="entry name" value="Pyr_redox_2"/>
    <property type="match status" value="1"/>
</dbReference>
<dbReference type="PRINTS" id="PR00368">
    <property type="entry name" value="FADPNR"/>
</dbReference>
<dbReference type="STRING" id="554065.E1ZFH3"/>
<proteinExistence type="inferred from homology"/>
<dbReference type="RefSeq" id="XP_005847378.1">
    <property type="nucleotide sequence ID" value="XM_005847316.1"/>
</dbReference>
<dbReference type="GeneID" id="17354763"/>
<dbReference type="OMA" id="QPHTEEV"/>
<dbReference type="EC" id="1.8.1.9" evidence="4"/>
<dbReference type="FunCoup" id="E1ZFH3">
    <property type="interactions" value="610"/>
</dbReference>
<evidence type="ECO:0000313" key="8">
    <source>
        <dbReference type="Proteomes" id="UP000008141"/>
    </source>
</evidence>
<feature type="region of interest" description="Disordered" evidence="5">
    <location>
        <begin position="343"/>
        <end position="378"/>
    </location>
</feature>
<sequence length="491" mass="52388">MAVARPSLRRLVVRADGANGSNNGSDVENVVIIGSGPAGYTAAIYAARANLRPLVYEGVNAGGVRGGQLMTTTEVENFPGFPEGITGPDLMDRMRAQAERWGAQLNTEDVEAVDLSSRPFTIRGTDTTVRAHSVIIATGATAKKLGIPSEQQYWSSGISACAICDGASFIFKGQELAVAGGGDTATEEALYLTKYASHVHLLVRGEAMRASKAMQDRVLKHPMVTVHFNTQIDDAFGDGQAMQGLHLRNAKTGETFDLPVRGLFYGIGHKPNSDILGGQGKLDAGGYVRVHDGCKTNIEGVFSAGDLHDTEWRQAVTAAGSGCMAALSAERYLSAEGLATIHTQQEQPAEATQSHSEAAASSSATAEARKASEEASFDLEADRHQGQFALRKLYHASSRPIVVLFTAPTCGPCRTLKPIMAKVIADYPGKVHYVEIDIEEDPDIGQSAGVQGTPTVQIFKDKERVANLPGVKMKREYKALIEQYLEVPATA</sequence>
<dbReference type="GO" id="GO:0004791">
    <property type="term" value="F:thioredoxin-disulfide reductase (NADPH) activity"/>
    <property type="evidence" value="ECO:0007669"/>
    <property type="project" value="UniProtKB-UniRule"/>
</dbReference>
<dbReference type="Gene3D" id="3.40.30.10">
    <property type="entry name" value="Glutaredoxin"/>
    <property type="match status" value="1"/>
</dbReference>
<comment type="similarity">
    <text evidence="1 4">Belongs to the class-II pyridine nucleotide-disulfide oxidoreductase family.</text>
</comment>
<dbReference type="SUPFAM" id="SSF52833">
    <property type="entry name" value="Thioredoxin-like"/>
    <property type="match status" value="1"/>
</dbReference>
<gene>
    <name evidence="7" type="ORF">CHLNCDRAFT_134198</name>
</gene>
<dbReference type="NCBIfam" id="TIGR01292">
    <property type="entry name" value="TRX_reduct"/>
    <property type="match status" value="1"/>
</dbReference>
<dbReference type="Proteomes" id="UP000008141">
    <property type="component" value="Unassembled WGS sequence"/>
</dbReference>
<dbReference type="PROSITE" id="PS00194">
    <property type="entry name" value="THIOREDOXIN_1"/>
    <property type="match status" value="1"/>
</dbReference>
<dbReference type="InterPro" id="IPR013766">
    <property type="entry name" value="Thioredoxin_domain"/>
</dbReference>
<dbReference type="eggNOG" id="KOG0907">
    <property type="taxonomic scope" value="Eukaryota"/>
</dbReference>
<dbReference type="PRINTS" id="PR00469">
    <property type="entry name" value="PNDRDTASEII"/>
</dbReference>
<reference evidence="7 8" key="1">
    <citation type="journal article" date="2010" name="Plant Cell">
        <title>The Chlorella variabilis NC64A genome reveals adaptation to photosymbiosis, coevolution with viruses, and cryptic sex.</title>
        <authorList>
            <person name="Blanc G."/>
            <person name="Duncan G."/>
            <person name="Agarkova I."/>
            <person name="Borodovsky M."/>
            <person name="Gurnon J."/>
            <person name="Kuo A."/>
            <person name="Lindquist E."/>
            <person name="Lucas S."/>
            <person name="Pangilinan J."/>
            <person name="Polle J."/>
            <person name="Salamov A."/>
            <person name="Terry A."/>
            <person name="Yamada T."/>
            <person name="Dunigan D.D."/>
            <person name="Grigoriev I.V."/>
            <person name="Claverie J.M."/>
            <person name="Van Etten J.L."/>
        </authorList>
    </citation>
    <scope>NUCLEOTIDE SEQUENCE [LARGE SCALE GENOMIC DNA]</scope>
    <source>
        <strain evidence="7 8">NC64A</strain>
    </source>
</reference>
<dbReference type="PROSITE" id="PS51354">
    <property type="entry name" value="GLUTAREDOXIN_2"/>
    <property type="match status" value="1"/>
</dbReference>
<keyword evidence="8" id="KW-1185">Reference proteome</keyword>
<keyword evidence="4" id="KW-0676">Redox-active center</keyword>
<dbReference type="Pfam" id="PF00085">
    <property type="entry name" value="Thioredoxin"/>
    <property type="match status" value="1"/>
</dbReference>
<dbReference type="KEGG" id="cvr:CHLNCDRAFT_134198"/>
<dbReference type="GO" id="GO:0005737">
    <property type="term" value="C:cytoplasm"/>
    <property type="evidence" value="ECO:0007669"/>
    <property type="project" value="InterPro"/>
</dbReference>
<comment type="catalytic activity">
    <reaction evidence="4">
        <text>[thioredoxin]-dithiol + NADP(+) = [thioredoxin]-disulfide + NADPH + H(+)</text>
        <dbReference type="Rhea" id="RHEA:20345"/>
        <dbReference type="Rhea" id="RHEA-COMP:10698"/>
        <dbReference type="Rhea" id="RHEA-COMP:10700"/>
        <dbReference type="ChEBI" id="CHEBI:15378"/>
        <dbReference type="ChEBI" id="CHEBI:29950"/>
        <dbReference type="ChEBI" id="CHEBI:50058"/>
        <dbReference type="ChEBI" id="CHEBI:57783"/>
        <dbReference type="ChEBI" id="CHEBI:58349"/>
        <dbReference type="EC" id="1.8.1.9"/>
    </reaction>
</comment>
<dbReference type="GO" id="GO:0019430">
    <property type="term" value="P:removal of superoxide radicals"/>
    <property type="evidence" value="ECO:0007669"/>
    <property type="project" value="UniProtKB-UniRule"/>
</dbReference>
<comment type="cofactor">
    <cofactor evidence="4">
        <name>FAD</name>
        <dbReference type="ChEBI" id="CHEBI:57692"/>
    </cofactor>
</comment>
<dbReference type="InParanoid" id="E1ZFH3"/>
<comment type="subunit">
    <text evidence="4">Homodimer.</text>
</comment>
<dbReference type="InterPro" id="IPR036249">
    <property type="entry name" value="Thioredoxin-like_sf"/>
</dbReference>
<dbReference type="AlphaFoldDB" id="E1ZFH3"/>
<dbReference type="Gene3D" id="3.50.50.60">
    <property type="entry name" value="FAD/NAD(P)-binding domain"/>
    <property type="match status" value="2"/>
</dbReference>
<dbReference type="EMBL" id="GL433845">
    <property type="protein sequence ID" value="EFN55276.1"/>
    <property type="molecule type" value="Genomic_DNA"/>
</dbReference>
<dbReference type="PROSITE" id="PS51352">
    <property type="entry name" value="THIOREDOXIN_2"/>
    <property type="match status" value="1"/>
</dbReference>
<feature type="domain" description="Thioredoxin" evidence="6">
    <location>
        <begin position="368"/>
        <end position="486"/>
    </location>
</feature>
<name>E1ZFH3_CHLVA</name>
<evidence type="ECO:0000256" key="2">
    <source>
        <dbReference type="ARBA" id="ARBA00022630"/>
    </source>
</evidence>
<feature type="compositionally biased region" description="Low complexity" evidence="5">
    <location>
        <begin position="349"/>
        <end position="366"/>
    </location>
</feature>
<dbReference type="SUPFAM" id="SSF51905">
    <property type="entry name" value="FAD/NAD(P)-binding domain"/>
    <property type="match status" value="1"/>
</dbReference>
<evidence type="ECO:0000313" key="7">
    <source>
        <dbReference type="EMBL" id="EFN55276.1"/>
    </source>
</evidence>
<dbReference type="PANTHER" id="PTHR48105">
    <property type="entry name" value="THIOREDOXIN REDUCTASE 1-RELATED-RELATED"/>
    <property type="match status" value="1"/>
</dbReference>
<evidence type="ECO:0000256" key="5">
    <source>
        <dbReference type="SAM" id="MobiDB-lite"/>
    </source>
</evidence>
<keyword evidence="3 4" id="KW-0560">Oxidoreductase</keyword>
<evidence type="ECO:0000259" key="6">
    <source>
        <dbReference type="PROSITE" id="PS51352"/>
    </source>
</evidence>
<dbReference type="InterPro" id="IPR005982">
    <property type="entry name" value="Thioredox_Rdtase"/>
</dbReference>
<dbReference type="eggNOG" id="KOG0404">
    <property type="taxonomic scope" value="Eukaryota"/>
</dbReference>
<organism evidence="8">
    <name type="scientific">Chlorella variabilis</name>
    <name type="common">Green alga</name>
    <dbReference type="NCBI Taxonomy" id="554065"/>
    <lineage>
        <taxon>Eukaryota</taxon>
        <taxon>Viridiplantae</taxon>
        <taxon>Chlorophyta</taxon>
        <taxon>core chlorophytes</taxon>
        <taxon>Trebouxiophyceae</taxon>
        <taxon>Chlorellales</taxon>
        <taxon>Chlorellaceae</taxon>
        <taxon>Chlorella clade</taxon>
        <taxon>Chlorella</taxon>
    </lineage>
</organism>
<evidence type="ECO:0000256" key="3">
    <source>
        <dbReference type="ARBA" id="ARBA00023002"/>
    </source>
</evidence>